<dbReference type="InterPro" id="IPR040378">
    <property type="entry name" value="BASL"/>
</dbReference>
<dbReference type="PANTHER" id="PTHR33914:SF2">
    <property type="entry name" value="OS02G0582100 PROTEIN"/>
    <property type="match status" value="1"/>
</dbReference>
<comment type="caution">
    <text evidence="1">The sequence shown here is derived from an EMBL/GenBank/DDBJ whole genome shotgun (WGS) entry which is preliminary data.</text>
</comment>
<organism evidence="1 2">
    <name type="scientific">Forsythia ovata</name>
    <dbReference type="NCBI Taxonomy" id="205694"/>
    <lineage>
        <taxon>Eukaryota</taxon>
        <taxon>Viridiplantae</taxon>
        <taxon>Streptophyta</taxon>
        <taxon>Embryophyta</taxon>
        <taxon>Tracheophyta</taxon>
        <taxon>Spermatophyta</taxon>
        <taxon>Magnoliopsida</taxon>
        <taxon>eudicotyledons</taxon>
        <taxon>Gunneridae</taxon>
        <taxon>Pentapetalae</taxon>
        <taxon>asterids</taxon>
        <taxon>lamiids</taxon>
        <taxon>Lamiales</taxon>
        <taxon>Oleaceae</taxon>
        <taxon>Forsythieae</taxon>
        <taxon>Forsythia</taxon>
    </lineage>
</organism>
<dbReference type="Proteomes" id="UP001604277">
    <property type="component" value="Unassembled WGS sequence"/>
</dbReference>
<dbReference type="PANTHER" id="PTHR33914">
    <property type="entry name" value="18S PRE-RIBOSOMAL ASSEMBLY PROTEIN GAR2-LIKE PROTEIN"/>
    <property type="match status" value="1"/>
</dbReference>
<dbReference type="EMBL" id="JBFOLJ010000001">
    <property type="protein sequence ID" value="KAL2559411.1"/>
    <property type="molecule type" value="Genomic_DNA"/>
</dbReference>
<keyword evidence="2" id="KW-1185">Reference proteome</keyword>
<name>A0ABD1XBR0_9LAMI</name>
<evidence type="ECO:0000313" key="1">
    <source>
        <dbReference type="EMBL" id="KAL2559411.1"/>
    </source>
</evidence>
<proteinExistence type="predicted"/>
<sequence length="246" mass="27202">MSLYAAQMKFQPRQFYLHGQAVHQTFGHDQKLYAHLLVLSVLHHDPVPFLREIPSGDAISDTSSGSITNAFNSPKTAPPCIMSGITEDLKEQSSKLEVVLDLKDPNANNLCVNLKFGNSDNYSAHSQVQCIGSKAWSFDNDSAHFKHKDRGYMDLSPNGHVQFISRKDRSIENAHEQALEAKNVHEHERRNSDSFSVVTEVQCDEGESSFSASGFPTYSGPVAYSRSLSVQSDSSTTSTQSFAFPV</sequence>
<dbReference type="AlphaFoldDB" id="A0ABD1XBR0"/>
<protein>
    <submittedName>
        <fullName evidence="1">Uncharacterized protein</fullName>
    </submittedName>
</protein>
<accession>A0ABD1XBR0</accession>
<gene>
    <name evidence="1" type="ORF">Fot_04150</name>
</gene>
<reference evidence="2" key="1">
    <citation type="submission" date="2024-07" db="EMBL/GenBank/DDBJ databases">
        <title>Two chromosome-level genome assemblies of Korean endemic species Abeliophyllum distichum and Forsythia ovata (Oleaceae).</title>
        <authorList>
            <person name="Jang H."/>
        </authorList>
    </citation>
    <scope>NUCLEOTIDE SEQUENCE [LARGE SCALE GENOMIC DNA]</scope>
</reference>
<evidence type="ECO:0000313" key="2">
    <source>
        <dbReference type="Proteomes" id="UP001604277"/>
    </source>
</evidence>